<dbReference type="Proteomes" id="UP000278792">
    <property type="component" value="Unassembled WGS sequence"/>
</dbReference>
<comment type="caution">
    <text evidence="2">The sequence shown here is derived from an EMBL/GenBank/DDBJ whole genome shotgun (WGS) entry which is preliminary data.</text>
</comment>
<gene>
    <name evidence="2" type="ORF">EGH82_02650</name>
</gene>
<dbReference type="Pfam" id="PF09839">
    <property type="entry name" value="DUF2066"/>
    <property type="match status" value="1"/>
</dbReference>
<accession>A0A3N3E656</accession>
<evidence type="ECO:0000256" key="1">
    <source>
        <dbReference type="SAM" id="MobiDB-lite"/>
    </source>
</evidence>
<sequence>MRSIVLFALGLIGFPALALTNVDLYQSQIVLDQSIEKPDAQARKQGMEEVIIRASGVPDAVNNPVIQKALQQSAQYLAQMSYGQLGEQKTLKMRFNGPQINSLLSQAQLPEWPAQRANLLVWLVEESQSERAVIWEHTNSPILTDMKQQAQERGLPLTIPVGDFNDVTGVNISDLWGGFALPVGQASQRYPVDAVLVVRASNNDLRWTLYDQAPKTIGVTRQAPMSGSNSGQDAAEKMIDQISDYYAKQSSVVVASESSEAIKVRFTSLDNAVDFFVLERKLQQLSSVASLDILKIQNKDVTFQVHLLATPAEFEQQVLRLREAKAVVIEPEPAVIEPIITDATNTASNTVNEVVVQSQPATEVAPQSQDALAVNNAAEQALPAIIEQATKPAVVEVPPTFIFEWHGEQFAAPTPVEEPQQEQLLESEEVETEVDA</sequence>
<dbReference type="InterPro" id="IPR018642">
    <property type="entry name" value="DUF2066"/>
</dbReference>
<feature type="region of interest" description="Disordered" evidence="1">
    <location>
        <begin position="413"/>
        <end position="436"/>
    </location>
</feature>
<dbReference type="EMBL" id="RKIK01000004">
    <property type="protein sequence ID" value="ROV61998.1"/>
    <property type="molecule type" value="Genomic_DNA"/>
</dbReference>
<feature type="compositionally biased region" description="Low complexity" evidence="1">
    <location>
        <begin position="413"/>
        <end position="424"/>
    </location>
</feature>
<dbReference type="RefSeq" id="WP_123780434.1">
    <property type="nucleotide sequence ID" value="NZ_RKIK01000004.1"/>
</dbReference>
<proteinExistence type="predicted"/>
<evidence type="ECO:0000313" key="2">
    <source>
        <dbReference type="EMBL" id="ROV61998.1"/>
    </source>
</evidence>
<dbReference type="AlphaFoldDB" id="A0A3N3E656"/>
<organism evidence="2 3">
    <name type="scientific">Vibrio ponticus</name>
    <dbReference type="NCBI Taxonomy" id="265668"/>
    <lineage>
        <taxon>Bacteria</taxon>
        <taxon>Pseudomonadati</taxon>
        <taxon>Pseudomonadota</taxon>
        <taxon>Gammaproteobacteria</taxon>
        <taxon>Vibrionales</taxon>
        <taxon>Vibrionaceae</taxon>
        <taxon>Vibrio</taxon>
    </lineage>
</organism>
<reference evidence="2 3" key="1">
    <citation type="submission" date="2018-11" db="EMBL/GenBank/DDBJ databases">
        <title>Vibrio ponticus strain CAIM 1751 pathogenic for the snapper Lutjanus guttatus.</title>
        <authorList>
            <person name="Soto-Rodriguez S."/>
            <person name="Lozano-Olvera R."/>
            <person name="Gomez-Gil B."/>
        </authorList>
    </citation>
    <scope>NUCLEOTIDE SEQUENCE [LARGE SCALE GENOMIC DNA]</scope>
    <source>
        <strain evidence="2 3">CAIM 1751</strain>
    </source>
</reference>
<protein>
    <submittedName>
        <fullName evidence="2">DUF2066 domain-containing protein</fullName>
    </submittedName>
</protein>
<feature type="compositionally biased region" description="Acidic residues" evidence="1">
    <location>
        <begin position="425"/>
        <end position="436"/>
    </location>
</feature>
<evidence type="ECO:0000313" key="3">
    <source>
        <dbReference type="Proteomes" id="UP000278792"/>
    </source>
</evidence>
<name>A0A3N3E656_9VIBR</name>